<gene>
    <name evidence="12" type="ORF">RS030_101576</name>
</gene>
<reference evidence="12 13" key="1">
    <citation type="submission" date="2023-10" db="EMBL/GenBank/DDBJ databases">
        <title>Comparative genomics analysis reveals potential genetic determinants of host preference in Cryptosporidium xiaoi.</title>
        <authorList>
            <person name="Xiao L."/>
            <person name="Li J."/>
        </authorList>
    </citation>
    <scope>NUCLEOTIDE SEQUENCE [LARGE SCALE GENOMIC DNA]</scope>
    <source>
        <strain evidence="12 13">52996</strain>
    </source>
</reference>
<dbReference type="GO" id="GO:0016020">
    <property type="term" value="C:membrane"/>
    <property type="evidence" value="ECO:0007669"/>
    <property type="project" value="UniProtKB-SubCell"/>
</dbReference>
<keyword evidence="13" id="KW-1185">Reference proteome</keyword>
<evidence type="ECO:0000256" key="3">
    <source>
        <dbReference type="ARBA" id="ARBA00022448"/>
    </source>
</evidence>
<dbReference type="InterPro" id="IPR003439">
    <property type="entry name" value="ABC_transporter-like_ATP-bd"/>
</dbReference>
<dbReference type="GO" id="GO:0140359">
    <property type="term" value="F:ABC-type transporter activity"/>
    <property type="evidence" value="ECO:0007669"/>
    <property type="project" value="InterPro"/>
</dbReference>
<feature type="transmembrane region" description="Helical" evidence="9">
    <location>
        <begin position="249"/>
        <end position="268"/>
    </location>
</feature>
<dbReference type="InterPro" id="IPR003593">
    <property type="entry name" value="AAA+_ATPase"/>
</dbReference>
<dbReference type="EMBL" id="JAWDEY010000001">
    <property type="protein sequence ID" value="KAK6591228.1"/>
    <property type="molecule type" value="Genomic_DNA"/>
</dbReference>
<dbReference type="PANTHER" id="PTHR24223">
    <property type="entry name" value="ATP-BINDING CASSETTE SUB-FAMILY C"/>
    <property type="match status" value="1"/>
</dbReference>
<dbReference type="Pfam" id="PF00005">
    <property type="entry name" value="ABC_tran"/>
    <property type="match status" value="2"/>
</dbReference>
<evidence type="ECO:0000256" key="5">
    <source>
        <dbReference type="ARBA" id="ARBA00022741"/>
    </source>
</evidence>
<dbReference type="SUPFAM" id="SSF52540">
    <property type="entry name" value="P-loop containing nucleoside triphosphate hydrolases"/>
    <property type="match status" value="2"/>
</dbReference>
<proteinExistence type="inferred from homology"/>
<keyword evidence="4 9" id="KW-0812">Transmembrane</keyword>
<keyword evidence="5" id="KW-0547">Nucleotide-binding</keyword>
<evidence type="ECO:0008006" key="14">
    <source>
        <dbReference type="Google" id="ProtNLM"/>
    </source>
</evidence>
<feature type="domain" description="ABC transmembrane type-1" evidence="11">
    <location>
        <begin position="824"/>
        <end position="1070"/>
    </location>
</feature>
<evidence type="ECO:0000256" key="9">
    <source>
        <dbReference type="SAM" id="Phobius"/>
    </source>
</evidence>
<keyword evidence="7 9" id="KW-1133">Transmembrane helix</keyword>
<dbReference type="InterPro" id="IPR050173">
    <property type="entry name" value="ABC_transporter_C-like"/>
</dbReference>
<evidence type="ECO:0000256" key="8">
    <source>
        <dbReference type="ARBA" id="ARBA00023136"/>
    </source>
</evidence>
<dbReference type="Gene3D" id="3.40.50.300">
    <property type="entry name" value="P-loop containing nucleotide triphosphate hydrolases"/>
    <property type="match status" value="2"/>
</dbReference>
<feature type="domain" description="ABC transporter" evidence="10">
    <location>
        <begin position="459"/>
        <end position="709"/>
    </location>
</feature>
<protein>
    <recommendedName>
        <fullName evidence="14">ABC transporter</fullName>
    </recommendedName>
</protein>
<evidence type="ECO:0000256" key="4">
    <source>
        <dbReference type="ARBA" id="ARBA00022692"/>
    </source>
</evidence>
<evidence type="ECO:0000256" key="2">
    <source>
        <dbReference type="ARBA" id="ARBA00009726"/>
    </source>
</evidence>
<dbReference type="PANTHER" id="PTHR24223:SF456">
    <property type="entry name" value="MULTIDRUG RESISTANCE-ASSOCIATED PROTEIN LETHAL(2)03659"/>
    <property type="match status" value="1"/>
</dbReference>
<dbReference type="InterPro" id="IPR027417">
    <property type="entry name" value="P-loop_NTPase"/>
</dbReference>
<feature type="transmembrane region" description="Helical" evidence="9">
    <location>
        <begin position="104"/>
        <end position="121"/>
    </location>
</feature>
<evidence type="ECO:0000259" key="10">
    <source>
        <dbReference type="PROSITE" id="PS50893"/>
    </source>
</evidence>
<comment type="similarity">
    <text evidence="2">Belongs to the ABC transporter superfamily. ABCC family. Conjugate transporter (TC 3.A.1.208) subfamily.</text>
</comment>
<feature type="transmembrane region" description="Helical" evidence="9">
    <location>
        <begin position="1012"/>
        <end position="1034"/>
    </location>
</feature>
<evidence type="ECO:0000256" key="1">
    <source>
        <dbReference type="ARBA" id="ARBA00004141"/>
    </source>
</evidence>
<dbReference type="SUPFAM" id="SSF90123">
    <property type="entry name" value="ABC transporter transmembrane region"/>
    <property type="match status" value="1"/>
</dbReference>
<dbReference type="GO" id="GO:0016887">
    <property type="term" value="F:ATP hydrolysis activity"/>
    <property type="evidence" value="ECO:0007669"/>
    <property type="project" value="InterPro"/>
</dbReference>
<feature type="transmembrane region" description="Helical" evidence="9">
    <location>
        <begin position="912"/>
        <end position="933"/>
    </location>
</feature>
<dbReference type="SMART" id="SM00382">
    <property type="entry name" value="AAA"/>
    <property type="match status" value="2"/>
</dbReference>
<keyword evidence="6" id="KW-0067">ATP-binding</keyword>
<feature type="transmembrane region" description="Helical" evidence="9">
    <location>
        <begin position="762"/>
        <end position="790"/>
    </location>
</feature>
<evidence type="ECO:0000313" key="13">
    <source>
        <dbReference type="Proteomes" id="UP001311799"/>
    </source>
</evidence>
<keyword evidence="8 9" id="KW-0472">Membrane</keyword>
<feature type="transmembrane region" description="Helical" evidence="9">
    <location>
        <begin position="1046"/>
        <end position="1065"/>
    </location>
</feature>
<evidence type="ECO:0000256" key="6">
    <source>
        <dbReference type="ARBA" id="ARBA00022840"/>
    </source>
</evidence>
<accession>A0AAV9Y2X0</accession>
<dbReference type="PROSITE" id="PS50929">
    <property type="entry name" value="ABC_TM1F"/>
    <property type="match status" value="1"/>
</dbReference>
<dbReference type="Proteomes" id="UP001311799">
    <property type="component" value="Unassembled WGS sequence"/>
</dbReference>
<dbReference type="Gene3D" id="1.20.1560.10">
    <property type="entry name" value="ABC transporter type 1, transmembrane domain"/>
    <property type="match status" value="1"/>
</dbReference>
<dbReference type="InterPro" id="IPR036640">
    <property type="entry name" value="ABC1_TM_sf"/>
</dbReference>
<organism evidence="12 13">
    <name type="scientific">Cryptosporidium xiaoi</name>
    <dbReference type="NCBI Taxonomy" id="659607"/>
    <lineage>
        <taxon>Eukaryota</taxon>
        <taxon>Sar</taxon>
        <taxon>Alveolata</taxon>
        <taxon>Apicomplexa</taxon>
        <taxon>Conoidasida</taxon>
        <taxon>Coccidia</taxon>
        <taxon>Eucoccidiorida</taxon>
        <taxon>Eimeriorina</taxon>
        <taxon>Cryptosporidiidae</taxon>
        <taxon>Cryptosporidium</taxon>
    </lineage>
</organism>
<sequence>MKIRISKIWSILTFSWISEYLKDTTNINIYYDINDDDIIKYRVKPKSQHIFEKSSFEDEYVSFCDILNLCQINQKKKKNSSIYKRDSSYYYFEKVLISKYYKDIAKCIIMYIIKITLFVYLNSKFRHFLDGSCSKEFFFNGIKLAIVNVLKIMLDIYTNYSVSLLSLKVQFNLLSTIFQTTLEEVTVMNNKIYKQYRTEPNIYNLAFGDLNFVEPFLISLFELITYPFRIFVVWIILHNQIGLSANFAVINYVIITIISFSLQILGSFKKKIFMKLRDERINKCYDYFSSLDVVRQHFWYKIVYDDLMSSRGKEIKANFIRYFFSLLGTFFEYNTHAFSQYILFYTYINYYHLNLNNNYKSVLTSGFATLHALNILTSPTRNTISSIIEGFISLNRLKTFFINHYTNLKFDQSILNYESIENNSSLIIIKNSTFKWNNHKDNKLIDDMIDKIGCNSESDLLMDVDTNNNKKDFNLHIKDLSLRKGECCIVTGVHSSGKTTFIKSILGKTSNASGKLVFNTKGKKVQFCCSFQDTWIPKGTVRSSITFGQKYNKNVYDNVIKVCTLDTDLSEWCNGDLRIVDENDQTLSNGQKSRLCLARTIYYYEIIKNSNPCSSEIICLLDDIFTSLDVGISKKIFNNLFGSNGLLRDSLSILSCNPNTISLIYSGGNNIEAKNIVRILFLEKGNIVFNGSLEEYIYLINNSYSVKEEILLSKKLNSREFVYLRNRSINSLNNVMNKKTAKTTYYSLYQDKKFEKKSEISFSVYLFYFKKVGIISTITFSIACFVKIWLGEFIILNMNKFLAFLKTEDEHNGLIAPNEFISHLTFLIIVKILVECFAFISEALITVKVSKVIHKEYLISLLNAPPLFYSLTPISKILNRFNLDILLIDDIIIKKMAGILIRFFETFLKLSFTLFLCPILGFFIDIHLIFIIYKFGVPLLKIFRNTQNVILNQTALIANVISEVQNGKEFISFFKNKNMYRNKFKGIIYKIIHLRLVQISAIQWSALRIQILSGPIIIFLYSCLILLSLDFQIISISEKTIHSAGIIIYYFITFTETLNLIFLRFSSLEKDMCSIERIKEYSELFKNNNLGDSGYLNEKMNNINNLQKLPKILPSIDVSEVETEAESPALNYTLPISSFAINFRCGPLIFENVNISFVNNNKSEDKTKDEVVCMPIENFCFSMKPKEHIGILGRTGCGKSSLIKAILGVLRPSNGRIMFNGIEISNIPVSERRKIFGVITQANYLFNSWSVKKYMDPYNDYSNSQIIAALKLTKLIKILDNIDEDTDLNSINISKIISGSAFENIIFKYLDFSRLILNRSSYRLVLLDEPSSVSNQYHLNNQIQFNSVTMNKVELQELVPIEELLKLYFKHCSVIIVSHNPLIFKHCDRILELIE</sequence>
<feature type="transmembrane region" description="Helical" evidence="9">
    <location>
        <begin position="216"/>
        <end position="237"/>
    </location>
</feature>
<comment type="caution">
    <text evidence="12">The sequence shown here is derived from an EMBL/GenBank/DDBJ whole genome shotgun (WGS) entry which is preliminary data.</text>
</comment>
<dbReference type="PROSITE" id="PS50893">
    <property type="entry name" value="ABC_TRANSPORTER_2"/>
    <property type="match status" value="1"/>
</dbReference>
<dbReference type="GO" id="GO:0005524">
    <property type="term" value="F:ATP binding"/>
    <property type="evidence" value="ECO:0007669"/>
    <property type="project" value="UniProtKB-KW"/>
</dbReference>
<comment type="subcellular location">
    <subcellularLocation>
        <location evidence="1">Membrane</location>
        <topology evidence="1">Multi-pass membrane protein</topology>
    </subcellularLocation>
</comment>
<name>A0AAV9Y2X0_9CRYT</name>
<evidence type="ECO:0000313" key="12">
    <source>
        <dbReference type="EMBL" id="KAK6591228.1"/>
    </source>
</evidence>
<dbReference type="InterPro" id="IPR011527">
    <property type="entry name" value="ABC1_TM_dom"/>
</dbReference>
<keyword evidence="3" id="KW-0813">Transport</keyword>
<evidence type="ECO:0000259" key="11">
    <source>
        <dbReference type="PROSITE" id="PS50929"/>
    </source>
</evidence>
<evidence type="ECO:0000256" key="7">
    <source>
        <dbReference type="ARBA" id="ARBA00022989"/>
    </source>
</evidence>